<sequence>MKYVLIGCGRIAVNHIKAVLNNHLELAAVCDVKPEAMETLLAKHGLEKDTSIRRYTDYREMIEAEQPTLAAIATESGIHAEIALYCIAHGVNVIIEKPMAMSMADADAIVEAAQAHHVKVCACHQNRFNPAVQATRKALEEGRFGKLSHGSIHVRWNRNKGYYDQAPWRGTWAQDGGCMMNQCIHGVDLLRWMMGDDVVEVYAQTAQQFHHYLECEDVGMAVVKFANGAIGTIEGTTNVYPKNLEETLYLFGETGTVKIGGTSTNNIDVWQFADQREEDAALQGLQEATSNVYGNGHTAVYADMMDAIVHDRAPYIDAQAGRRALEMILAMYQSAATGMPVKLPLKDVASLDFTGRFDKKEETNG</sequence>
<dbReference type="PANTHER" id="PTHR43249">
    <property type="entry name" value="UDP-N-ACETYL-2-AMINO-2-DEOXY-D-GLUCURONATE OXIDASE"/>
    <property type="match status" value="1"/>
</dbReference>
<evidence type="ECO:0000259" key="2">
    <source>
        <dbReference type="Pfam" id="PF22725"/>
    </source>
</evidence>
<dbReference type="AlphaFoldDB" id="A0A4D7AKZ4"/>
<dbReference type="SUPFAM" id="SSF55347">
    <property type="entry name" value="Glyceraldehyde-3-phosphate dehydrogenase-like, C-terminal domain"/>
    <property type="match status" value="1"/>
</dbReference>
<dbReference type="InterPro" id="IPR052515">
    <property type="entry name" value="Gfo/Idh/MocA_Oxidoreductase"/>
</dbReference>
<feature type="domain" description="Gfo/Idh/MocA-like oxidoreductase N-terminal" evidence="1">
    <location>
        <begin position="1"/>
        <end position="121"/>
    </location>
</feature>
<evidence type="ECO:0000313" key="3">
    <source>
        <dbReference type="EMBL" id="QCI60204.1"/>
    </source>
</evidence>
<dbReference type="PANTHER" id="PTHR43249:SF1">
    <property type="entry name" value="D-GLUCOSIDE 3-DEHYDROGENASE"/>
    <property type="match status" value="1"/>
</dbReference>
<name>A0A4D7AKZ4_9FIRM</name>
<dbReference type="GeneID" id="89521732"/>
<evidence type="ECO:0000259" key="1">
    <source>
        <dbReference type="Pfam" id="PF01408"/>
    </source>
</evidence>
<dbReference type="KEGG" id="obj:EIO64_14100"/>
<dbReference type="InterPro" id="IPR036291">
    <property type="entry name" value="NAD(P)-bd_dom_sf"/>
</dbReference>
<protein>
    <submittedName>
        <fullName evidence="3">Gfo/Idh/MocA family oxidoreductase</fullName>
    </submittedName>
</protein>
<dbReference type="RefSeq" id="WP_136891531.1">
    <property type="nucleotide sequence ID" value="NZ_CP034413.3"/>
</dbReference>
<dbReference type="Proteomes" id="UP000298642">
    <property type="component" value="Chromosome"/>
</dbReference>
<proteinExistence type="predicted"/>
<feature type="domain" description="GFO/IDH/MocA-like oxidoreductase" evidence="2">
    <location>
        <begin position="132"/>
        <end position="257"/>
    </location>
</feature>
<dbReference type="Gene3D" id="3.30.360.10">
    <property type="entry name" value="Dihydrodipicolinate Reductase, domain 2"/>
    <property type="match status" value="1"/>
</dbReference>
<dbReference type="EMBL" id="CP034413">
    <property type="protein sequence ID" value="QCI60204.1"/>
    <property type="molecule type" value="Genomic_DNA"/>
</dbReference>
<organism evidence="3 4">
    <name type="scientific">Dysosmobacter welbionis</name>
    <dbReference type="NCBI Taxonomy" id="2093857"/>
    <lineage>
        <taxon>Bacteria</taxon>
        <taxon>Bacillati</taxon>
        <taxon>Bacillota</taxon>
        <taxon>Clostridia</taxon>
        <taxon>Eubacteriales</taxon>
        <taxon>Oscillospiraceae</taxon>
        <taxon>Dysosmobacter</taxon>
    </lineage>
</organism>
<gene>
    <name evidence="3" type="ORF">EIO64_14100</name>
</gene>
<reference evidence="4" key="1">
    <citation type="submission" date="2018-12" db="EMBL/GenBank/DDBJ databases">
        <title>Dusodibacter welbiota gen. nov., sp. nov., isolated from human faeces and emended description of the Oscillibacter genus.</title>
        <authorList>
            <person name="Le Roy T."/>
            <person name="Van der Smissen P."/>
            <person name="Delzenne N."/>
            <person name="Muccioli G."/>
            <person name="Collet J.F."/>
            <person name="Cani P.D."/>
        </authorList>
    </citation>
    <scope>NUCLEOTIDE SEQUENCE [LARGE SCALE GENOMIC DNA]</scope>
    <source>
        <strain evidence="4">J115</strain>
    </source>
</reference>
<evidence type="ECO:0000313" key="4">
    <source>
        <dbReference type="Proteomes" id="UP000298642"/>
    </source>
</evidence>
<dbReference type="InterPro" id="IPR055170">
    <property type="entry name" value="GFO_IDH_MocA-like_dom"/>
</dbReference>
<dbReference type="GO" id="GO:0000166">
    <property type="term" value="F:nucleotide binding"/>
    <property type="evidence" value="ECO:0007669"/>
    <property type="project" value="InterPro"/>
</dbReference>
<keyword evidence="4" id="KW-1185">Reference proteome</keyword>
<dbReference type="Gene3D" id="3.40.50.720">
    <property type="entry name" value="NAD(P)-binding Rossmann-like Domain"/>
    <property type="match status" value="1"/>
</dbReference>
<dbReference type="Pfam" id="PF22725">
    <property type="entry name" value="GFO_IDH_MocA_C3"/>
    <property type="match status" value="1"/>
</dbReference>
<dbReference type="SUPFAM" id="SSF51735">
    <property type="entry name" value="NAD(P)-binding Rossmann-fold domains"/>
    <property type="match status" value="1"/>
</dbReference>
<dbReference type="InterPro" id="IPR000683">
    <property type="entry name" value="Gfo/Idh/MocA-like_OxRdtase_N"/>
</dbReference>
<dbReference type="Pfam" id="PF01408">
    <property type="entry name" value="GFO_IDH_MocA"/>
    <property type="match status" value="1"/>
</dbReference>
<accession>A0A4D7AKZ4</accession>